<evidence type="ECO:0000256" key="9">
    <source>
        <dbReference type="SAM" id="MobiDB-lite"/>
    </source>
</evidence>
<keyword evidence="6 13" id="KW-0418">Kinase</keyword>
<evidence type="ECO:0000256" key="1">
    <source>
        <dbReference type="ARBA" id="ARBA00000085"/>
    </source>
</evidence>
<comment type="caution">
    <text evidence="13">The sequence shown here is derived from an EMBL/GenBank/DDBJ whole genome shotgun (WGS) entry which is preliminary data.</text>
</comment>
<keyword evidence="10" id="KW-0472">Membrane</keyword>
<evidence type="ECO:0000313" key="14">
    <source>
        <dbReference type="Proteomes" id="UP001597260"/>
    </source>
</evidence>
<keyword evidence="8" id="KW-0902">Two-component regulatory system</keyword>
<dbReference type="PANTHER" id="PTHR24421">
    <property type="entry name" value="NITRATE/NITRITE SENSOR PROTEIN NARX-RELATED"/>
    <property type="match status" value="1"/>
</dbReference>
<keyword evidence="4" id="KW-0808">Transferase</keyword>
<name>A0ABW3YDT3_9ACTN</name>
<dbReference type="Gene3D" id="1.20.5.1930">
    <property type="match status" value="1"/>
</dbReference>
<evidence type="ECO:0000256" key="2">
    <source>
        <dbReference type="ARBA" id="ARBA00012438"/>
    </source>
</evidence>
<dbReference type="InterPro" id="IPR036890">
    <property type="entry name" value="HATPase_C_sf"/>
</dbReference>
<comment type="catalytic activity">
    <reaction evidence="1">
        <text>ATP + protein L-histidine = ADP + protein N-phospho-L-histidine.</text>
        <dbReference type="EC" id="2.7.13.3"/>
    </reaction>
</comment>
<evidence type="ECO:0000259" key="11">
    <source>
        <dbReference type="Pfam" id="PF02518"/>
    </source>
</evidence>
<evidence type="ECO:0000256" key="10">
    <source>
        <dbReference type="SAM" id="Phobius"/>
    </source>
</evidence>
<dbReference type="InterPro" id="IPR050482">
    <property type="entry name" value="Sensor_HK_TwoCompSys"/>
</dbReference>
<keyword evidence="10" id="KW-1133">Transmembrane helix</keyword>
<dbReference type="Pfam" id="PF02518">
    <property type="entry name" value="HATPase_c"/>
    <property type="match status" value="1"/>
</dbReference>
<feature type="transmembrane region" description="Helical" evidence="10">
    <location>
        <begin position="12"/>
        <end position="31"/>
    </location>
</feature>
<dbReference type="GO" id="GO:0016301">
    <property type="term" value="F:kinase activity"/>
    <property type="evidence" value="ECO:0007669"/>
    <property type="project" value="UniProtKB-KW"/>
</dbReference>
<keyword evidence="10" id="KW-0812">Transmembrane</keyword>
<dbReference type="RefSeq" id="WP_377570272.1">
    <property type="nucleotide sequence ID" value="NZ_JBHTMP010000015.1"/>
</dbReference>
<dbReference type="InterPro" id="IPR011712">
    <property type="entry name" value="Sig_transdc_His_kin_sub3_dim/P"/>
</dbReference>
<dbReference type="Gene3D" id="3.30.565.10">
    <property type="entry name" value="Histidine kinase-like ATPase, C-terminal domain"/>
    <property type="match status" value="1"/>
</dbReference>
<dbReference type="PANTHER" id="PTHR24421:SF10">
    <property type="entry name" value="NITRATE_NITRITE SENSOR PROTEIN NARQ"/>
    <property type="match status" value="1"/>
</dbReference>
<keyword evidence="3" id="KW-0597">Phosphoprotein</keyword>
<keyword evidence="5" id="KW-0547">Nucleotide-binding</keyword>
<evidence type="ECO:0000256" key="6">
    <source>
        <dbReference type="ARBA" id="ARBA00022777"/>
    </source>
</evidence>
<evidence type="ECO:0000313" key="13">
    <source>
        <dbReference type="EMBL" id="MFD1321898.1"/>
    </source>
</evidence>
<evidence type="ECO:0000256" key="5">
    <source>
        <dbReference type="ARBA" id="ARBA00022741"/>
    </source>
</evidence>
<evidence type="ECO:0000256" key="3">
    <source>
        <dbReference type="ARBA" id="ARBA00022553"/>
    </source>
</evidence>
<accession>A0ABW3YDT3</accession>
<feature type="domain" description="Histidine kinase/HSP90-like ATPase" evidence="11">
    <location>
        <begin position="285"/>
        <end position="377"/>
    </location>
</feature>
<dbReference type="EMBL" id="JBHTMP010000015">
    <property type="protein sequence ID" value="MFD1321898.1"/>
    <property type="molecule type" value="Genomic_DNA"/>
</dbReference>
<feature type="transmembrane region" description="Helical" evidence="10">
    <location>
        <begin position="134"/>
        <end position="154"/>
    </location>
</feature>
<gene>
    <name evidence="13" type="ORF">ACFQ4H_12430</name>
</gene>
<dbReference type="Proteomes" id="UP001597260">
    <property type="component" value="Unassembled WGS sequence"/>
</dbReference>
<evidence type="ECO:0000256" key="4">
    <source>
        <dbReference type="ARBA" id="ARBA00022679"/>
    </source>
</evidence>
<organism evidence="13 14">
    <name type="scientific">Micromonospora sonneratiae</name>
    <dbReference type="NCBI Taxonomy" id="1184706"/>
    <lineage>
        <taxon>Bacteria</taxon>
        <taxon>Bacillati</taxon>
        <taxon>Actinomycetota</taxon>
        <taxon>Actinomycetes</taxon>
        <taxon>Micromonosporales</taxon>
        <taxon>Micromonosporaceae</taxon>
        <taxon>Micromonospora</taxon>
    </lineage>
</organism>
<protein>
    <recommendedName>
        <fullName evidence="2">histidine kinase</fullName>
        <ecNumber evidence="2">2.7.13.3</ecNumber>
    </recommendedName>
</protein>
<feature type="region of interest" description="Disordered" evidence="9">
    <location>
        <begin position="322"/>
        <end position="390"/>
    </location>
</feature>
<feature type="transmembrane region" description="Helical" evidence="10">
    <location>
        <begin position="107"/>
        <end position="128"/>
    </location>
</feature>
<evidence type="ECO:0000256" key="8">
    <source>
        <dbReference type="ARBA" id="ARBA00023012"/>
    </source>
</evidence>
<dbReference type="SUPFAM" id="SSF55874">
    <property type="entry name" value="ATPase domain of HSP90 chaperone/DNA topoisomerase II/histidine kinase"/>
    <property type="match status" value="1"/>
</dbReference>
<feature type="domain" description="Signal transduction histidine kinase subgroup 3 dimerisation and phosphoacceptor" evidence="12">
    <location>
        <begin position="174"/>
        <end position="240"/>
    </location>
</feature>
<feature type="transmembrane region" description="Helical" evidence="10">
    <location>
        <begin position="74"/>
        <end position="100"/>
    </location>
</feature>
<evidence type="ECO:0000259" key="12">
    <source>
        <dbReference type="Pfam" id="PF07730"/>
    </source>
</evidence>
<evidence type="ECO:0000256" key="7">
    <source>
        <dbReference type="ARBA" id="ARBA00022840"/>
    </source>
</evidence>
<dbReference type="InterPro" id="IPR003594">
    <property type="entry name" value="HATPase_dom"/>
</dbReference>
<keyword evidence="14" id="KW-1185">Reference proteome</keyword>
<dbReference type="CDD" id="cd16917">
    <property type="entry name" value="HATPase_UhpB-NarQ-NarX-like"/>
    <property type="match status" value="1"/>
</dbReference>
<dbReference type="Pfam" id="PF07730">
    <property type="entry name" value="HisKA_3"/>
    <property type="match status" value="1"/>
</dbReference>
<reference evidence="14" key="1">
    <citation type="journal article" date="2019" name="Int. J. Syst. Evol. Microbiol.">
        <title>The Global Catalogue of Microorganisms (GCM) 10K type strain sequencing project: providing services to taxonomists for standard genome sequencing and annotation.</title>
        <authorList>
            <consortium name="The Broad Institute Genomics Platform"/>
            <consortium name="The Broad Institute Genome Sequencing Center for Infectious Disease"/>
            <person name="Wu L."/>
            <person name="Ma J."/>
        </authorList>
    </citation>
    <scope>NUCLEOTIDE SEQUENCE [LARGE SCALE GENOMIC DNA]</scope>
    <source>
        <strain evidence="14">JCM 31037</strain>
    </source>
</reference>
<sequence>MRSDDLKRHWGNTWPVLLIMIPGLVGTGSAGADEVGWSREPDLFAYSLVVSAALSAAVLWRFPLVTFACCAGAVVTYLAVGYPVGPILIAVPVAAAGVAAAWPLRRALTWTGGLGVAVYLAGGIRFGGKPDLDWLATSFTLVAVFTAIGAAVRIRRESEASVRVAQARQAVSEERLRMAQELHDSVGHGLAVIAMQAGVALHVLERSPDRVRESLEAIQAASRESLHGLRAQLGVLRGPEGGDAPREPAPGLADAERLLRRIRGGGLVVAADLRAGDLPPEVDVAAYRIMQESLTNVLRHAGATRARVRASRDAGDLVLEVTDDGRAGGTGTGQGDDSRPGSGIAGMRARAEALGGRLDAGPRPRGGFAVRARLPLTDRSGAADVPGQRS</sequence>
<proteinExistence type="predicted"/>
<dbReference type="EC" id="2.7.13.3" evidence="2"/>
<feature type="transmembrane region" description="Helical" evidence="10">
    <location>
        <begin position="43"/>
        <end position="62"/>
    </location>
</feature>
<keyword evidence="7" id="KW-0067">ATP-binding</keyword>